<organism evidence="1 2">
    <name type="scientific">Bifidobacterium adolescentis</name>
    <dbReference type="NCBI Taxonomy" id="1680"/>
    <lineage>
        <taxon>Bacteria</taxon>
        <taxon>Bacillati</taxon>
        <taxon>Actinomycetota</taxon>
        <taxon>Actinomycetes</taxon>
        <taxon>Bifidobacteriales</taxon>
        <taxon>Bifidobacteriaceae</taxon>
        <taxon>Bifidobacterium</taxon>
    </lineage>
</organism>
<evidence type="ECO:0008006" key="3">
    <source>
        <dbReference type="Google" id="ProtNLM"/>
    </source>
</evidence>
<sequence>MILSSVREVLWKRSVGVLKINKRTPPPEFVGAAVRAKYTYYRALPGKKTPYDLLESKAKEALGKALATEQGHLCVYCMSRIGDHDMKIEHLYPRHDEMGKGAELSVEYTNLFASCRGGEGEPKRLQTCDTHKGNAIISVNPLNSDSIAKISYGYDGKVKSDDSDIEQDLNDTLNLNVEKLKRNRLEAWNHMRARIARKNLNEQIKMYTAFIEGEGQVNSDMKMEYAGFLLFMAGRELRKLKGKQKGLRR</sequence>
<dbReference type="Proteomes" id="UP000193377">
    <property type="component" value="Unassembled WGS sequence"/>
</dbReference>
<proteinExistence type="predicted"/>
<evidence type="ECO:0000313" key="2">
    <source>
        <dbReference type="Proteomes" id="UP000193377"/>
    </source>
</evidence>
<dbReference type="Gene3D" id="1.10.30.50">
    <property type="match status" value="1"/>
</dbReference>
<dbReference type="AlphaFoldDB" id="A0A1X2YTI0"/>
<accession>A0A1X2YTI0</accession>
<gene>
    <name evidence="1" type="ORF">B0487_1893</name>
</gene>
<name>A0A1X2YTI0_BIFAD</name>
<evidence type="ECO:0000313" key="1">
    <source>
        <dbReference type="EMBL" id="OSG85449.1"/>
    </source>
</evidence>
<reference evidence="1 2" key="1">
    <citation type="journal article" date="2016" name="Sci. Rep.">
        <title>Evaluation of genetic diversity among strains of the human gut commensal Bifidobacterium adolescentis.</title>
        <authorList>
            <person name="Duranti S."/>
            <person name="Milani C."/>
            <person name="Lugli G.A."/>
            <person name="Mancabelli L."/>
            <person name="Turroni F."/>
            <person name="Ferrario C."/>
            <person name="Mangifesta M."/>
            <person name="Viappiani A."/>
            <person name="Sanchez B."/>
            <person name="Margolles A."/>
            <person name="van Sinderen D."/>
            <person name="Ventura M."/>
        </authorList>
    </citation>
    <scope>NUCLEOTIDE SEQUENCE [LARGE SCALE GENOMIC DNA]</scope>
    <source>
        <strain evidence="1 2">487B</strain>
    </source>
</reference>
<protein>
    <recommendedName>
        <fullName evidence="3">TIGR02646 family protein</fullName>
    </recommendedName>
</protein>
<comment type="caution">
    <text evidence="1">The sequence shown here is derived from an EMBL/GenBank/DDBJ whole genome shotgun (WGS) entry which is preliminary data.</text>
</comment>
<dbReference type="EMBL" id="LNKD01000004">
    <property type="protein sequence ID" value="OSG85449.1"/>
    <property type="molecule type" value="Genomic_DNA"/>
</dbReference>